<evidence type="ECO:0000313" key="19">
    <source>
        <dbReference type="EMBL" id="HDL89704.1"/>
    </source>
</evidence>
<comment type="catalytic activity">
    <reaction evidence="10">
        <text>8-oxo-dGTP + H2O = 8-oxo-dGMP + diphosphate + H(+)</text>
        <dbReference type="Rhea" id="RHEA:31575"/>
        <dbReference type="ChEBI" id="CHEBI:15377"/>
        <dbReference type="ChEBI" id="CHEBI:15378"/>
        <dbReference type="ChEBI" id="CHEBI:33019"/>
        <dbReference type="ChEBI" id="CHEBI:63224"/>
        <dbReference type="ChEBI" id="CHEBI:77896"/>
        <dbReference type="EC" id="3.6.1.55"/>
    </reaction>
</comment>
<dbReference type="Gene3D" id="3.90.79.10">
    <property type="entry name" value="Nucleoside Triphosphate Pyrophosphohydrolase"/>
    <property type="match status" value="1"/>
</dbReference>
<evidence type="ECO:0000256" key="4">
    <source>
        <dbReference type="ARBA" id="ARBA00022705"/>
    </source>
</evidence>
<comment type="cofactor">
    <cofactor evidence="1">
        <name>Mg(2+)</name>
        <dbReference type="ChEBI" id="CHEBI:18420"/>
    </cofactor>
</comment>
<evidence type="ECO:0000256" key="3">
    <source>
        <dbReference type="ARBA" id="ARBA00022457"/>
    </source>
</evidence>
<evidence type="ECO:0000256" key="1">
    <source>
        <dbReference type="ARBA" id="ARBA00001946"/>
    </source>
</evidence>
<organism evidence="19">
    <name type="scientific">Thermodesulforhabdus norvegica</name>
    <dbReference type="NCBI Taxonomy" id="39841"/>
    <lineage>
        <taxon>Bacteria</taxon>
        <taxon>Pseudomonadati</taxon>
        <taxon>Thermodesulfobacteriota</taxon>
        <taxon>Syntrophobacteria</taxon>
        <taxon>Syntrophobacterales</taxon>
        <taxon>Thermodesulforhabdaceae</taxon>
        <taxon>Thermodesulforhabdus</taxon>
    </lineage>
</organism>
<sequence length="137" mass="15520">MIDVAAGVIIHNGKILIARRKVPGFSDEMWEFPGGKIRTGETPEQCLVREIREELDMEVEVIGFIGESIYKYPNRTIRLLAYVVRWLDGEPRLKDHSAVSWVSPDALDKYEFAPADVPIVRLIVESTNILSPKKANN</sequence>
<gene>
    <name evidence="19" type="ORF">ENG14_02235</name>
</gene>
<dbReference type="PROSITE" id="PS00893">
    <property type="entry name" value="NUDIX_BOX"/>
    <property type="match status" value="1"/>
</dbReference>
<dbReference type="PROSITE" id="PS51462">
    <property type="entry name" value="NUDIX"/>
    <property type="match status" value="1"/>
</dbReference>
<comment type="catalytic activity">
    <reaction evidence="11">
        <text>8-oxo-GTP + H2O = 8-oxo-GMP + diphosphate + H(+)</text>
        <dbReference type="Rhea" id="RHEA:67616"/>
        <dbReference type="ChEBI" id="CHEBI:15377"/>
        <dbReference type="ChEBI" id="CHEBI:15378"/>
        <dbReference type="ChEBI" id="CHEBI:33019"/>
        <dbReference type="ChEBI" id="CHEBI:143553"/>
        <dbReference type="ChEBI" id="CHEBI:145694"/>
    </reaction>
</comment>
<evidence type="ECO:0000256" key="12">
    <source>
        <dbReference type="ARBA" id="ARBA00038905"/>
    </source>
</evidence>
<name>A0A7C0WRM5_9BACT</name>
<evidence type="ECO:0000256" key="10">
    <source>
        <dbReference type="ARBA" id="ARBA00035861"/>
    </source>
</evidence>
<protein>
    <recommendedName>
        <fullName evidence="13">8-oxo-dGTP diphosphatase</fullName>
        <ecNumber evidence="12">3.6.1.55</ecNumber>
    </recommendedName>
    <alternativeName>
        <fullName evidence="16">7,8-dihydro-8-oxoguanine-triphosphatase</fullName>
    </alternativeName>
    <alternativeName>
        <fullName evidence="15">Mutator protein MutT</fullName>
    </alternativeName>
    <alternativeName>
        <fullName evidence="14">dGTP pyrophosphohydrolase</fullName>
    </alternativeName>
</protein>
<dbReference type="GO" id="GO:0044715">
    <property type="term" value="F:8-oxo-dGDP phosphatase activity"/>
    <property type="evidence" value="ECO:0007669"/>
    <property type="project" value="TreeGrafter"/>
</dbReference>
<dbReference type="AlphaFoldDB" id="A0A7C0WRM5"/>
<dbReference type="EC" id="3.6.1.55" evidence="12"/>
<evidence type="ECO:0000256" key="7">
    <source>
        <dbReference type="ARBA" id="ARBA00022801"/>
    </source>
</evidence>
<reference evidence="19" key="1">
    <citation type="journal article" date="2020" name="mSystems">
        <title>Genome- and Community-Level Interaction Insights into Carbon Utilization and Element Cycling Functions of Hydrothermarchaeota in Hydrothermal Sediment.</title>
        <authorList>
            <person name="Zhou Z."/>
            <person name="Liu Y."/>
            <person name="Xu W."/>
            <person name="Pan J."/>
            <person name="Luo Z.H."/>
            <person name="Li M."/>
        </authorList>
    </citation>
    <scope>NUCLEOTIDE SEQUENCE [LARGE SCALE GENOMIC DNA]</scope>
    <source>
        <strain evidence="19">HyVt-19</strain>
    </source>
</reference>
<dbReference type="GO" id="GO:0008413">
    <property type="term" value="F:8-oxo-7,8-dihydroguanosine triphosphate pyrophosphatase activity"/>
    <property type="evidence" value="ECO:0007669"/>
    <property type="project" value="TreeGrafter"/>
</dbReference>
<dbReference type="SUPFAM" id="SSF55811">
    <property type="entry name" value="Nudix"/>
    <property type="match status" value="1"/>
</dbReference>
<evidence type="ECO:0000256" key="9">
    <source>
        <dbReference type="ARBA" id="ARBA00023204"/>
    </source>
</evidence>
<keyword evidence="3" id="KW-0515">Mutator protein</keyword>
<dbReference type="GO" id="GO:0006260">
    <property type="term" value="P:DNA replication"/>
    <property type="evidence" value="ECO:0007669"/>
    <property type="project" value="UniProtKB-KW"/>
</dbReference>
<dbReference type="GO" id="GO:0044716">
    <property type="term" value="F:8-oxo-GDP phosphatase activity"/>
    <property type="evidence" value="ECO:0007669"/>
    <property type="project" value="TreeGrafter"/>
</dbReference>
<accession>A0A7C0WRM5</accession>
<dbReference type="Proteomes" id="UP000886355">
    <property type="component" value="Unassembled WGS sequence"/>
</dbReference>
<evidence type="ECO:0000256" key="14">
    <source>
        <dbReference type="ARBA" id="ARBA00041592"/>
    </source>
</evidence>
<keyword evidence="9" id="KW-0234">DNA repair</keyword>
<keyword evidence="8" id="KW-0460">Magnesium</keyword>
<dbReference type="InterPro" id="IPR000086">
    <property type="entry name" value="NUDIX_hydrolase_dom"/>
</dbReference>
<evidence type="ECO:0000256" key="5">
    <source>
        <dbReference type="ARBA" id="ARBA00022723"/>
    </source>
</evidence>
<dbReference type="GO" id="GO:0006281">
    <property type="term" value="P:DNA repair"/>
    <property type="evidence" value="ECO:0007669"/>
    <property type="project" value="UniProtKB-KW"/>
</dbReference>
<keyword evidence="7 17" id="KW-0378">Hydrolase</keyword>
<dbReference type="EMBL" id="DQZW01000107">
    <property type="protein sequence ID" value="HDL89704.1"/>
    <property type="molecule type" value="Genomic_DNA"/>
</dbReference>
<feature type="domain" description="Nudix hydrolase" evidence="18">
    <location>
        <begin position="1"/>
        <end position="125"/>
    </location>
</feature>
<evidence type="ECO:0000259" key="18">
    <source>
        <dbReference type="PROSITE" id="PS51462"/>
    </source>
</evidence>
<evidence type="ECO:0000256" key="11">
    <source>
        <dbReference type="ARBA" id="ARBA00036904"/>
    </source>
</evidence>
<dbReference type="InterPro" id="IPR020476">
    <property type="entry name" value="Nudix_hydrolase"/>
</dbReference>
<dbReference type="GO" id="GO:0035539">
    <property type="term" value="F:8-oxo-7,8-dihydrodeoxyguanosine triphosphate pyrophosphatase activity"/>
    <property type="evidence" value="ECO:0007669"/>
    <property type="project" value="UniProtKB-EC"/>
</dbReference>
<dbReference type="PANTHER" id="PTHR47707">
    <property type="entry name" value="8-OXO-DGTP DIPHOSPHATASE"/>
    <property type="match status" value="1"/>
</dbReference>
<evidence type="ECO:0000256" key="6">
    <source>
        <dbReference type="ARBA" id="ARBA00022763"/>
    </source>
</evidence>
<dbReference type="GO" id="GO:0046872">
    <property type="term" value="F:metal ion binding"/>
    <property type="evidence" value="ECO:0007669"/>
    <property type="project" value="UniProtKB-KW"/>
</dbReference>
<dbReference type="PANTHER" id="PTHR47707:SF1">
    <property type="entry name" value="NUDIX HYDROLASE FAMILY PROTEIN"/>
    <property type="match status" value="1"/>
</dbReference>
<keyword evidence="6" id="KW-0227">DNA damage</keyword>
<evidence type="ECO:0000256" key="16">
    <source>
        <dbReference type="ARBA" id="ARBA00042798"/>
    </source>
</evidence>
<evidence type="ECO:0000256" key="8">
    <source>
        <dbReference type="ARBA" id="ARBA00022842"/>
    </source>
</evidence>
<dbReference type="PRINTS" id="PR00502">
    <property type="entry name" value="NUDIXFAMILY"/>
</dbReference>
<evidence type="ECO:0000256" key="15">
    <source>
        <dbReference type="ARBA" id="ARBA00041979"/>
    </source>
</evidence>
<dbReference type="InterPro" id="IPR015797">
    <property type="entry name" value="NUDIX_hydrolase-like_dom_sf"/>
</dbReference>
<evidence type="ECO:0000256" key="17">
    <source>
        <dbReference type="RuleBase" id="RU003476"/>
    </source>
</evidence>
<comment type="similarity">
    <text evidence="2 17">Belongs to the Nudix hydrolase family.</text>
</comment>
<comment type="caution">
    <text evidence="19">The sequence shown here is derived from an EMBL/GenBank/DDBJ whole genome shotgun (WGS) entry which is preliminary data.</text>
</comment>
<evidence type="ECO:0000256" key="2">
    <source>
        <dbReference type="ARBA" id="ARBA00005582"/>
    </source>
</evidence>
<dbReference type="InterPro" id="IPR020084">
    <property type="entry name" value="NUDIX_hydrolase_CS"/>
</dbReference>
<keyword evidence="5" id="KW-0479">Metal-binding</keyword>
<proteinExistence type="inferred from homology"/>
<keyword evidence="4" id="KW-0235">DNA replication</keyword>
<dbReference type="InterPro" id="IPR047127">
    <property type="entry name" value="MutT-like"/>
</dbReference>
<dbReference type="CDD" id="cd03425">
    <property type="entry name" value="NUDIX_MutT_NudA_like"/>
    <property type="match status" value="1"/>
</dbReference>
<evidence type="ECO:0000256" key="13">
    <source>
        <dbReference type="ARBA" id="ARBA00040794"/>
    </source>
</evidence>
<dbReference type="Pfam" id="PF00293">
    <property type="entry name" value="NUDIX"/>
    <property type="match status" value="1"/>
</dbReference>